<dbReference type="KEGG" id="slaa:EUU25_01925"/>
<dbReference type="AlphaFoldDB" id="A0A6I6L2I0"/>
<evidence type="ECO:0000313" key="1">
    <source>
        <dbReference type="EMBL" id="QGY79489.1"/>
    </source>
</evidence>
<gene>
    <name evidence="1" type="ORF">EUU25_01925</name>
</gene>
<evidence type="ECO:0000313" key="2">
    <source>
        <dbReference type="Proteomes" id="UP000428803"/>
    </source>
</evidence>
<keyword evidence="2" id="KW-1185">Reference proteome</keyword>
<sequence length="286" mass="32296">MTNQSKTTPAPSTSTPDLEIEILPALPKGEEWSGDAADITLPDKLEFEPVLLRGGRGQITAMKQRVFIRVLAETGRVSLAAKATGNTKAAFYYLRNRPEGGSFAKAWARALDFGVGRVIDLLVDHAINGTPEYVYHNGHLVGERRRFDHRLMMWLVAHHNPRKYAVSGGLMHAVYGGAAGAARMKRLKREWKKEWKQEWQEKRAKWNKPVDVEAVKEDIIRKCEVMAEREEHITLASYLDDPAKMAAWELLNGPKDWDLLRKRRDEDAARARAHATQLQRIPAASG</sequence>
<organism evidence="1 2">
    <name type="scientific">Sphingorhabdus lacus</name>
    <dbReference type="NCBI Taxonomy" id="392610"/>
    <lineage>
        <taxon>Bacteria</taxon>
        <taxon>Pseudomonadati</taxon>
        <taxon>Pseudomonadota</taxon>
        <taxon>Alphaproteobacteria</taxon>
        <taxon>Sphingomonadales</taxon>
        <taxon>Sphingomonadaceae</taxon>
        <taxon>Sphingorhabdus</taxon>
    </lineage>
</organism>
<dbReference type="Proteomes" id="UP000428803">
    <property type="component" value="Chromosome"/>
</dbReference>
<accession>A0A6I6L2I0</accession>
<proteinExistence type="predicted"/>
<dbReference type="RefSeq" id="WP_158897807.1">
    <property type="nucleotide sequence ID" value="NZ_CP035733.1"/>
</dbReference>
<protein>
    <submittedName>
        <fullName evidence="1">Uncharacterized protein</fullName>
    </submittedName>
</protein>
<dbReference type="OrthoDB" id="7282816at2"/>
<name>A0A6I6L2I0_9SPHN</name>
<reference evidence="2" key="1">
    <citation type="submission" date="2019-01" db="EMBL/GenBank/DDBJ databases">
        <title>Sphingorhabdus lacus sp.nov., isolated from an oligotrophic freshwater lake.</title>
        <authorList>
            <person name="Park M."/>
        </authorList>
    </citation>
    <scope>NUCLEOTIDE SEQUENCE [LARGE SCALE GENOMIC DNA]</scope>
    <source>
        <strain evidence="2">IMCC1753</strain>
    </source>
</reference>
<dbReference type="EMBL" id="CP035733">
    <property type="protein sequence ID" value="QGY79489.1"/>
    <property type="molecule type" value="Genomic_DNA"/>
</dbReference>